<organism evidence="2 3">
    <name type="scientific">Jeotgalibaca dankookensis</name>
    <dbReference type="NCBI Taxonomy" id="708126"/>
    <lineage>
        <taxon>Bacteria</taxon>
        <taxon>Bacillati</taxon>
        <taxon>Bacillota</taxon>
        <taxon>Bacilli</taxon>
        <taxon>Lactobacillales</taxon>
        <taxon>Carnobacteriaceae</taxon>
        <taxon>Jeotgalibaca</taxon>
    </lineage>
</organism>
<keyword evidence="1" id="KW-1133">Transmembrane helix</keyword>
<feature type="transmembrane region" description="Helical" evidence="1">
    <location>
        <begin position="72"/>
        <end position="90"/>
    </location>
</feature>
<dbReference type="STRING" id="708126.BW727_102054"/>
<feature type="transmembrane region" description="Helical" evidence="1">
    <location>
        <begin position="102"/>
        <end position="126"/>
    </location>
</feature>
<dbReference type="AlphaFoldDB" id="A0A1S6IS41"/>
<evidence type="ECO:0000256" key="1">
    <source>
        <dbReference type="SAM" id="Phobius"/>
    </source>
</evidence>
<protein>
    <recommendedName>
        <fullName evidence="4">ECF transporter S component</fullName>
    </recommendedName>
</protein>
<evidence type="ECO:0000313" key="3">
    <source>
        <dbReference type="Proteomes" id="UP000188993"/>
    </source>
</evidence>
<sequence length="171" mass="19563">MRKRFDAKHIALLAILTALAYVGRIVFQFLPNVQPMTAIIIILTLNMGLIDGLIVASLSLFLSNIFLGLGPWTFAQLISFATIVLLTSLVMKPLYLKKTKPLFVLFAFFSGIFYGFIISLFSYKIYGLTNFWIYYAYGLWFDLAHGFGNAAFYFILEPILRPLFNRFKEKS</sequence>
<dbReference type="EMBL" id="CP019728">
    <property type="protein sequence ID" value="AQS54368.1"/>
    <property type="molecule type" value="Genomic_DNA"/>
</dbReference>
<accession>A0A1S6IS41</accession>
<feature type="transmembrane region" description="Helical" evidence="1">
    <location>
        <begin position="132"/>
        <end position="156"/>
    </location>
</feature>
<name>A0A1S6IS41_9LACT</name>
<feature type="transmembrane region" description="Helical" evidence="1">
    <location>
        <begin position="6"/>
        <end position="27"/>
    </location>
</feature>
<keyword evidence="1" id="KW-0472">Membrane</keyword>
<dbReference type="RefSeq" id="WP_227807189.1">
    <property type="nucleotide sequence ID" value="NZ_BBYN01000006.1"/>
</dbReference>
<reference evidence="2 3" key="1">
    <citation type="journal article" date="2014" name="Int. J. Syst. Evol. Microbiol.">
        <title>Jeotgalibaca dankookensis gen. nov., sp. nov., a member of the family Carnobacteriaceae, isolated from seujeot (Korean traditional food).</title>
        <authorList>
            <person name="Lee D.G."/>
            <person name="Trujillo M.E."/>
            <person name="Kang H."/>
            <person name="Ahn T.Y."/>
        </authorList>
    </citation>
    <scope>NUCLEOTIDE SEQUENCE [LARGE SCALE GENOMIC DNA]</scope>
    <source>
        <strain evidence="2 3">EX-07</strain>
    </source>
</reference>
<dbReference type="InterPro" id="IPR024529">
    <property type="entry name" value="ECF_trnsprt_substrate-spec"/>
</dbReference>
<dbReference type="Gene3D" id="1.10.1760.20">
    <property type="match status" value="1"/>
</dbReference>
<feature type="transmembrane region" description="Helical" evidence="1">
    <location>
        <begin position="39"/>
        <end position="66"/>
    </location>
</feature>
<evidence type="ECO:0008006" key="4">
    <source>
        <dbReference type="Google" id="ProtNLM"/>
    </source>
</evidence>
<dbReference type="GO" id="GO:0022857">
    <property type="term" value="F:transmembrane transporter activity"/>
    <property type="evidence" value="ECO:0007669"/>
    <property type="project" value="InterPro"/>
</dbReference>
<keyword evidence="3" id="KW-1185">Reference proteome</keyword>
<dbReference type="KEGG" id="jda:BW727_102054"/>
<keyword evidence="1" id="KW-0812">Transmembrane</keyword>
<evidence type="ECO:0000313" key="2">
    <source>
        <dbReference type="EMBL" id="AQS54368.1"/>
    </source>
</evidence>
<proteinExistence type="predicted"/>
<gene>
    <name evidence="2" type="ORF">BW727_102054</name>
</gene>
<dbReference type="Pfam" id="PF12822">
    <property type="entry name" value="ECF_trnsprt"/>
    <property type="match status" value="1"/>
</dbReference>
<dbReference type="Proteomes" id="UP000188993">
    <property type="component" value="Chromosome"/>
</dbReference>